<reference evidence="1 2" key="2">
    <citation type="submission" date="2019-09" db="EMBL/GenBank/DDBJ databases">
        <authorList>
            <person name="Jin C."/>
        </authorList>
    </citation>
    <scope>NUCLEOTIDE SEQUENCE [LARGE SCALE GENOMIC DNA]</scope>
    <source>
        <strain evidence="1 2">BN140078</strain>
    </source>
</reference>
<name>A0A5B2VJV1_9BACT</name>
<reference evidence="1 2" key="1">
    <citation type="submission" date="2019-09" db="EMBL/GenBank/DDBJ databases">
        <title>Chitinophaga ginsengihumi sp. nov., isolated from soil of ginseng rhizosphere.</title>
        <authorList>
            <person name="Lee J."/>
        </authorList>
    </citation>
    <scope>NUCLEOTIDE SEQUENCE [LARGE SCALE GENOMIC DNA]</scope>
    <source>
        <strain evidence="1 2">BN140078</strain>
    </source>
</reference>
<keyword evidence="2" id="KW-1185">Reference proteome</keyword>
<dbReference type="Proteomes" id="UP000324611">
    <property type="component" value="Unassembled WGS sequence"/>
</dbReference>
<dbReference type="AlphaFoldDB" id="A0A5B2VJV1"/>
<gene>
    <name evidence="1" type="ORF">F0L74_21845</name>
</gene>
<dbReference type="RefSeq" id="WP_149840039.1">
    <property type="nucleotide sequence ID" value="NZ_VUOC01000004.1"/>
</dbReference>
<organism evidence="1 2">
    <name type="scientific">Chitinophaga agrisoli</name>
    <dbReference type="NCBI Taxonomy" id="2607653"/>
    <lineage>
        <taxon>Bacteria</taxon>
        <taxon>Pseudomonadati</taxon>
        <taxon>Bacteroidota</taxon>
        <taxon>Chitinophagia</taxon>
        <taxon>Chitinophagales</taxon>
        <taxon>Chitinophagaceae</taxon>
        <taxon>Chitinophaga</taxon>
    </lineage>
</organism>
<evidence type="ECO:0000313" key="1">
    <source>
        <dbReference type="EMBL" id="KAA2238860.1"/>
    </source>
</evidence>
<accession>A0A5B2VJV1</accession>
<comment type="caution">
    <text evidence="1">The sequence shown here is derived from an EMBL/GenBank/DDBJ whole genome shotgun (WGS) entry which is preliminary data.</text>
</comment>
<evidence type="ECO:0008006" key="3">
    <source>
        <dbReference type="Google" id="ProtNLM"/>
    </source>
</evidence>
<evidence type="ECO:0000313" key="2">
    <source>
        <dbReference type="Proteomes" id="UP000324611"/>
    </source>
</evidence>
<dbReference type="EMBL" id="VUOC01000004">
    <property type="protein sequence ID" value="KAA2238860.1"/>
    <property type="molecule type" value="Genomic_DNA"/>
</dbReference>
<protein>
    <recommendedName>
        <fullName evidence="3">Aromatic ring-opening dioxygenase LigA</fullName>
    </recommendedName>
</protein>
<sequence>MTAIKLNLINQSNDHNNSQIVIFQKNAVTSVEELAVAWQVISNLGQGWQHPFTYSMNVSVGAGDAWGNYSPQQPAQDGQQFSVVRDTSGDVLTATGTASNPNEIEILNALAQGTINANVYRDGKLTATKTSVAPGQKAVFEFKPTIWVGVVSQVEEGEVMNSAIISQVNTEISLFGLASADIVMTGGGSGPDAKPFEFTLQNIKYA</sequence>
<proteinExistence type="predicted"/>